<dbReference type="PANTHER" id="PTHR42760:SF133">
    <property type="entry name" value="3-OXOACYL-[ACYL-CARRIER-PROTEIN] REDUCTASE"/>
    <property type="match status" value="1"/>
</dbReference>
<feature type="compositionally biased region" description="Low complexity" evidence="5">
    <location>
        <begin position="46"/>
        <end position="66"/>
    </location>
</feature>
<keyword evidence="3" id="KW-0560">Oxidoreductase</keyword>
<feature type="region of interest" description="Disordered" evidence="5">
    <location>
        <begin position="126"/>
        <end position="154"/>
    </location>
</feature>
<feature type="region of interest" description="Disordered" evidence="5">
    <location>
        <begin position="22"/>
        <end position="70"/>
    </location>
</feature>
<dbReference type="Pfam" id="PF00106">
    <property type="entry name" value="adh_short"/>
    <property type="match status" value="2"/>
</dbReference>
<dbReference type="GO" id="GO:0016616">
    <property type="term" value="F:oxidoreductase activity, acting on the CH-OH group of donors, NAD or NADP as acceptor"/>
    <property type="evidence" value="ECO:0007669"/>
    <property type="project" value="TreeGrafter"/>
</dbReference>
<sequence>MPPRSSLFTSTLKSRIIPPSRSLISHSKPQCLSPLHSPSSTRREPPSLSYSKPILSSSPTIISSRPYHTHSSTTRLTGRVCMVTGGSSGIGLAIAQRFMHEGATKLILVGRNKARLQDALKMLRTPHNEGEEEEIPAAEAESAQSEASESTTGNDAAAIAAAGHCEIYDSGRFTMVVGDVGNPGFWGEDIKKLMDNVDILVNAAGISYSALLPFAKDEHIMQTLHTNLQGTIFACRTMARRLLRRKRASPTTTTTTTTTANGENVKSATKCIINVSSLHAWKGAVGVSTYAATKAGVIALTRSIAAEGGLSGDDPGRRLRANVIVPGYIETKMLDELSEKTREEAKKSIPLRRFGTTGEVADAAVFLATNEYANNCVLNLDGGLSAV</sequence>
<keyword evidence="7" id="KW-1185">Reference proteome</keyword>
<evidence type="ECO:0000313" key="7">
    <source>
        <dbReference type="Proteomes" id="UP000224634"/>
    </source>
</evidence>
<dbReference type="InterPro" id="IPR020904">
    <property type="entry name" value="Sc_DH/Rdtase_CS"/>
</dbReference>
<keyword evidence="2" id="KW-0521">NADP</keyword>
<dbReference type="OrthoDB" id="47007at2759"/>
<dbReference type="PANTHER" id="PTHR42760">
    <property type="entry name" value="SHORT-CHAIN DEHYDROGENASES/REDUCTASES FAMILY MEMBER"/>
    <property type="match status" value="1"/>
</dbReference>
<dbReference type="PRINTS" id="PR00081">
    <property type="entry name" value="GDHRDH"/>
</dbReference>
<dbReference type="SUPFAM" id="SSF51735">
    <property type="entry name" value="NAD(P)-binding Rossmann-fold domains"/>
    <property type="match status" value="1"/>
</dbReference>
<evidence type="ECO:0000313" key="6">
    <source>
        <dbReference type="EMBL" id="PGH17095.1"/>
    </source>
</evidence>
<dbReference type="AlphaFoldDB" id="A0A2B7Y788"/>
<dbReference type="PRINTS" id="PR00080">
    <property type="entry name" value="SDRFAMILY"/>
</dbReference>
<dbReference type="STRING" id="1447883.A0A2B7Y788"/>
<reference evidence="6 7" key="1">
    <citation type="submission" date="2017-10" db="EMBL/GenBank/DDBJ databases">
        <title>Comparative genomics in systemic dimorphic fungi from Ajellomycetaceae.</title>
        <authorList>
            <person name="Munoz J.F."/>
            <person name="Mcewen J.G."/>
            <person name="Clay O.K."/>
            <person name="Cuomo C.A."/>
        </authorList>
    </citation>
    <scope>NUCLEOTIDE SEQUENCE [LARGE SCALE GENOMIC DNA]</scope>
    <source>
        <strain evidence="6 7">UAMH7299</strain>
    </source>
</reference>
<evidence type="ECO:0008006" key="8">
    <source>
        <dbReference type="Google" id="ProtNLM"/>
    </source>
</evidence>
<dbReference type="Proteomes" id="UP000224634">
    <property type="component" value="Unassembled WGS sequence"/>
</dbReference>
<protein>
    <recommendedName>
        <fullName evidence="8">3-oxoacyl-[acyl-carrier protein] reductase</fullName>
    </recommendedName>
</protein>
<dbReference type="Pfam" id="PF13561">
    <property type="entry name" value="adh_short_C2"/>
    <property type="match status" value="1"/>
</dbReference>
<evidence type="ECO:0000256" key="2">
    <source>
        <dbReference type="ARBA" id="ARBA00022857"/>
    </source>
</evidence>
<dbReference type="GO" id="GO:0048038">
    <property type="term" value="F:quinone binding"/>
    <property type="evidence" value="ECO:0007669"/>
    <property type="project" value="TreeGrafter"/>
</dbReference>
<evidence type="ECO:0000256" key="1">
    <source>
        <dbReference type="ARBA" id="ARBA00006484"/>
    </source>
</evidence>
<dbReference type="Gene3D" id="3.40.50.720">
    <property type="entry name" value="NAD(P)-binding Rossmann-like Domain"/>
    <property type="match status" value="1"/>
</dbReference>
<name>A0A2B7Y788_POLH7</name>
<dbReference type="InterPro" id="IPR036291">
    <property type="entry name" value="NAD(P)-bd_dom_sf"/>
</dbReference>
<comment type="similarity">
    <text evidence="1 4">Belongs to the short-chain dehydrogenases/reductases (SDR) family.</text>
</comment>
<comment type="caution">
    <text evidence="6">The sequence shown here is derived from an EMBL/GenBank/DDBJ whole genome shotgun (WGS) entry which is preliminary data.</text>
</comment>
<evidence type="ECO:0000256" key="5">
    <source>
        <dbReference type="SAM" id="MobiDB-lite"/>
    </source>
</evidence>
<feature type="compositionally biased region" description="Low complexity" evidence="5">
    <location>
        <begin position="137"/>
        <end position="154"/>
    </location>
</feature>
<evidence type="ECO:0000256" key="3">
    <source>
        <dbReference type="ARBA" id="ARBA00023002"/>
    </source>
</evidence>
<gene>
    <name evidence="6" type="ORF">AJ80_04968</name>
</gene>
<dbReference type="PROSITE" id="PS00061">
    <property type="entry name" value="ADH_SHORT"/>
    <property type="match status" value="1"/>
</dbReference>
<proteinExistence type="inferred from homology"/>
<evidence type="ECO:0000256" key="4">
    <source>
        <dbReference type="RuleBase" id="RU000363"/>
    </source>
</evidence>
<organism evidence="6 7">
    <name type="scientific">Polytolypa hystricis (strain UAMH7299)</name>
    <dbReference type="NCBI Taxonomy" id="1447883"/>
    <lineage>
        <taxon>Eukaryota</taxon>
        <taxon>Fungi</taxon>
        <taxon>Dikarya</taxon>
        <taxon>Ascomycota</taxon>
        <taxon>Pezizomycotina</taxon>
        <taxon>Eurotiomycetes</taxon>
        <taxon>Eurotiomycetidae</taxon>
        <taxon>Onygenales</taxon>
        <taxon>Onygenales incertae sedis</taxon>
        <taxon>Polytolypa</taxon>
    </lineage>
</organism>
<dbReference type="InterPro" id="IPR002347">
    <property type="entry name" value="SDR_fam"/>
</dbReference>
<dbReference type="GO" id="GO:0006633">
    <property type="term" value="P:fatty acid biosynthetic process"/>
    <property type="evidence" value="ECO:0007669"/>
    <property type="project" value="TreeGrafter"/>
</dbReference>
<accession>A0A2B7Y788</accession>
<dbReference type="EMBL" id="PDNA01000068">
    <property type="protein sequence ID" value="PGH17095.1"/>
    <property type="molecule type" value="Genomic_DNA"/>
</dbReference>